<keyword evidence="7" id="KW-1185">Reference proteome</keyword>
<dbReference type="SUPFAM" id="SSF56281">
    <property type="entry name" value="Metallo-hydrolase/oxidoreductase"/>
    <property type="match status" value="1"/>
</dbReference>
<evidence type="ECO:0000256" key="2">
    <source>
        <dbReference type="ARBA" id="ARBA00022723"/>
    </source>
</evidence>
<feature type="domain" description="Metallo-beta-lactamase" evidence="5">
    <location>
        <begin position="116"/>
        <end position="322"/>
    </location>
</feature>
<dbReference type="Gene3D" id="3.60.15.10">
    <property type="entry name" value="Ribonuclease Z/Hydroxyacylglutathione hydrolase-like"/>
    <property type="match status" value="1"/>
</dbReference>
<dbReference type="InterPro" id="IPR036866">
    <property type="entry name" value="RibonucZ/Hydroxyglut_hydro"/>
</dbReference>
<evidence type="ECO:0000256" key="4">
    <source>
        <dbReference type="ARBA" id="ARBA00022833"/>
    </source>
</evidence>
<dbReference type="Pfam" id="PF00753">
    <property type="entry name" value="Lactamase_B"/>
    <property type="match status" value="1"/>
</dbReference>
<keyword evidence="4" id="KW-0862">Zinc</keyword>
<dbReference type="PANTHER" id="PTHR42978">
    <property type="entry name" value="QUORUM-QUENCHING LACTONASE YTNP-RELATED-RELATED"/>
    <property type="match status" value="1"/>
</dbReference>
<dbReference type="Proteomes" id="UP000305202">
    <property type="component" value="Unassembled WGS sequence"/>
</dbReference>
<sequence>MALTAIPVALCRVIAMARWIPLFAGDMPMMMKSLTGAALLLGAAVLAPVADAQTVPQDKTQVPGYFKLMVGDVQVTALYDGSSTFPLNLFKNASPETLQREVAEVDGDAPKVVNGSVNSFLINTGEHLILIDSGGGALLGPGFGQVMRNLRAAGYQPGQVDMVLLTHMHRDHIGGLVSDDGQPAFPHATVYASQPEIDYWLSAENASHAAPDQQAAFQMVKRTLAPYADRGRLRAFTYGKALLPGLQPVSLPGHTPGHSGFMLDRGGQRILFWGDIVHYSALQFAHPELGIAYDSDSGRAIRTRETLLKQVARQKTLIAGAHITFPGIGYLRADGDTAYRWTPIGFGELR</sequence>
<evidence type="ECO:0000256" key="1">
    <source>
        <dbReference type="ARBA" id="ARBA00007749"/>
    </source>
</evidence>
<accession>A0ABY2SKA0</accession>
<dbReference type="InterPro" id="IPR051013">
    <property type="entry name" value="MBL_superfamily_lactonases"/>
</dbReference>
<gene>
    <name evidence="6" type="ORF">FCN80_15600</name>
</gene>
<dbReference type="CDD" id="cd07720">
    <property type="entry name" value="OPHC2-like_MBL-fold"/>
    <property type="match status" value="1"/>
</dbReference>
<comment type="caution">
    <text evidence="6">The sequence shown here is derived from an EMBL/GenBank/DDBJ whole genome shotgun (WGS) entry which is preliminary data.</text>
</comment>
<dbReference type="InterPro" id="IPR001279">
    <property type="entry name" value="Metallo-B-lactamas"/>
</dbReference>
<proteinExistence type="inferred from homology"/>
<evidence type="ECO:0000313" key="7">
    <source>
        <dbReference type="Proteomes" id="UP000305202"/>
    </source>
</evidence>
<name>A0ABY2SKA0_9HYPH</name>
<protein>
    <submittedName>
        <fullName evidence="6">MBL fold metallo-hydrolase</fullName>
    </submittedName>
</protein>
<dbReference type="SMART" id="SM00849">
    <property type="entry name" value="Lactamase_B"/>
    <property type="match status" value="1"/>
</dbReference>
<evidence type="ECO:0000259" key="5">
    <source>
        <dbReference type="SMART" id="SM00849"/>
    </source>
</evidence>
<dbReference type="EMBL" id="SZPQ01000022">
    <property type="protein sequence ID" value="TKI05124.1"/>
    <property type="molecule type" value="Genomic_DNA"/>
</dbReference>
<keyword evidence="2" id="KW-0479">Metal-binding</keyword>
<dbReference type="PANTHER" id="PTHR42978:SF6">
    <property type="entry name" value="QUORUM-QUENCHING LACTONASE YTNP-RELATED"/>
    <property type="match status" value="1"/>
</dbReference>
<comment type="similarity">
    <text evidence="1">Belongs to the metallo-beta-lactamase superfamily.</text>
</comment>
<keyword evidence="3" id="KW-0378">Hydrolase</keyword>
<reference evidence="6 7" key="1">
    <citation type="submission" date="2019-04" db="EMBL/GenBank/DDBJ databases">
        <authorList>
            <person name="Li M."/>
            <person name="Gao C."/>
        </authorList>
    </citation>
    <scope>NUCLEOTIDE SEQUENCE [LARGE SCALE GENOMIC DNA]</scope>
    <source>
        <strain evidence="6 7">BGMRC 2031</strain>
    </source>
</reference>
<organism evidence="6 7">
    <name type="scientific">Martelella alba</name>
    <dbReference type="NCBI Taxonomy" id="2590451"/>
    <lineage>
        <taxon>Bacteria</taxon>
        <taxon>Pseudomonadati</taxon>
        <taxon>Pseudomonadota</taxon>
        <taxon>Alphaproteobacteria</taxon>
        <taxon>Hyphomicrobiales</taxon>
        <taxon>Aurantimonadaceae</taxon>
        <taxon>Martelella</taxon>
    </lineage>
</organism>
<evidence type="ECO:0000256" key="3">
    <source>
        <dbReference type="ARBA" id="ARBA00022801"/>
    </source>
</evidence>
<evidence type="ECO:0000313" key="6">
    <source>
        <dbReference type="EMBL" id="TKI05124.1"/>
    </source>
</evidence>